<dbReference type="PANTHER" id="PTHR36529">
    <property type="entry name" value="SLL1095 PROTEIN"/>
    <property type="match status" value="1"/>
</dbReference>
<dbReference type="Pfam" id="PF09837">
    <property type="entry name" value="DUF2064"/>
    <property type="match status" value="1"/>
</dbReference>
<accession>A0A0F7JUP6</accession>
<evidence type="ECO:0008006" key="3">
    <source>
        <dbReference type="Google" id="ProtNLM"/>
    </source>
</evidence>
<dbReference type="OrthoDB" id="9798250at2"/>
<proteinExistence type="predicted"/>
<evidence type="ECO:0000313" key="1">
    <source>
        <dbReference type="EMBL" id="AKH20286.1"/>
    </source>
</evidence>
<protein>
    <recommendedName>
        <fullName evidence="3">Glycosyltransferase</fullName>
    </recommendedName>
</protein>
<dbReference type="EMBL" id="CP011412">
    <property type="protein sequence ID" value="AKH20286.1"/>
    <property type="molecule type" value="Genomic_DNA"/>
</dbReference>
<sequence>MRYPHARILLFAKAPEPGQVKTRLIPAVGAQHAAAIYRELLVRMIGEASADIAPLDIWCAPDTRHGVFQAAAQNRSVTLHPQVMGDLGQRMAHGAEQALARSQMVLLIGGDCPVLTGGHLCRALAWLESGADAVLGPAEDGGYVLLGLRRMEHRLFSDIPWGTDQVLAITRQRLAQQVGYWRELEPLWDLDREADLDRYRQLSEPAMLE</sequence>
<dbReference type="PATRIC" id="fig|1543721.4.peg.1637"/>
<dbReference type="SUPFAM" id="SSF53448">
    <property type="entry name" value="Nucleotide-diphospho-sugar transferases"/>
    <property type="match status" value="1"/>
</dbReference>
<dbReference type="AlphaFoldDB" id="A0A0F7JUP6"/>
<organism evidence="1 2">
    <name type="scientific">Sedimenticola thiotaurini</name>
    <dbReference type="NCBI Taxonomy" id="1543721"/>
    <lineage>
        <taxon>Bacteria</taxon>
        <taxon>Pseudomonadati</taxon>
        <taxon>Pseudomonadota</taxon>
        <taxon>Gammaproteobacteria</taxon>
        <taxon>Chromatiales</taxon>
        <taxon>Sedimenticolaceae</taxon>
        <taxon>Sedimenticola</taxon>
    </lineage>
</organism>
<dbReference type="InterPro" id="IPR018641">
    <property type="entry name" value="Trfase_1_rSAM/seldom-assoc"/>
</dbReference>
<keyword evidence="2" id="KW-1185">Reference proteome</keyword>
<name>A0A0F7JUP6_9GAMM</name>
<dbReference type="Proteomes" id="UP000034410">
    <property type="component" value="Chromosome"/>
</dbReference>
<dbReference type="PANTHER" id="PTHR36529:SF1">
    <property type="entry name" value="GLYCOSYLTRANSFERASE"/>
    <property type="match status" value="1"/>
</dbReference>
<dbReference type="KEGG" id="seds:AAY24_07905"/>
<evidence type="ECO:0000313" key="2">
    <source>
        <dbReference type="Proteomes" id="UP000034410"/>
    </source>
</evidence>
<reference evidence="1 2" key="1">
    <citation type="journal article" date="2015" name="Genome Announc.">
        <title>Complete Genome Sequence of Sedimenticola thiotaurini Strain SIP-G1, a Polyphosphate- and Polyhydroxyalkanoate-Accumulating Sulfur-Oxidizing Gammaproteobacterium Isolated from Salt Marsh Sediments.</title>
        <authorList>
            <person name="Flood B.E."/>
            <person name="Jones D.S."/>
            <person name="Bailey J.V."/>
        </authorList>
    </citation>
    <scope>NUCLEOTIDE SEQUENCE [LARGE SCALE GENOMIC DNA]</scope>
    <source>
        <strain evidence="1 2">SIP-G1</strain>
    </source>
</reference>
<dbReference type="Gene3D" id="3.90.550.10">
    <property type="entry name" value="Spore Coat Polysaccharide Biosynthesis Protein SpsA, Chain A"/>
    <property type="match status" value="1"/>
</dbReference>
<dbReference type="NCBIfam" id="TIGR04282">
    <property type="entry name" value="glyco_like_cofC"/>
    <property type="match status" value="1"/>
</dbReference>
<dbReference type="RefSeq" id="WP_046859221.1">
    <property type="nucleotide sequence ID" value="NZ_CP011412.1"/>
</dbReference>
<dbReference type="InterPro" id="IPR029044">
    <property type="entry name" value="Nucleotide-diphossugar_trans"/>
</dbReference>
<gene>
    <name evidence="1" type="ORF">AAY24_07905</name>
</gene>